<reference evidence="8" key="1">
    <citation type="submission" date="2018-05" db="EMBL/GenBank/DDBJ databases">
        <authorList>
            <person name="Lanie J.A."/>
            <person name="Ng W.-L."/>
            <person name="Kazmierczak K.M."/>
            <person name="Andrzejewski T.M."/>
            <person name="Davidsen T.M."/>
            <person name="Wayne K.J."/>
            <person name="Tettelin H."/>
            <person name="Glass J.I."/>
            <person name="Rusch D."/>
            <person name="Podicherti R."/>
            <person name="Tsui H.-C.T."/>
            <person name="Winkler M.E."/>
        </authorList>
    </citation>
    <scope>NUCLEOTIDE SEQUENCE</scope>
</reference>
<evidence type="ECO:0000256" key="5">
    <source>
        <dbReference type="ARBA" id="ARBA00048391"/>
    </source>
</evidence>
<evidence type="ECO:0000313" key="8">
    <source>
        <dbReference type="EMBL" id="SVA66979.1"/>
    </source>
</evidence>
<dbReference type="InterPro" id="IPR040758">
    <property type="entry name" value="PrmC_N"/>
</dbReference>
<proteinExistence type="predicted"/>
<comment type="catalytic activity">
    <reaction evidence="5">
        <text>L-glutaminyl-[peptide chain release factor] + S-adenosyl-L-methionine = N(5)-methyl-L-glutaminyl-[peptide chain release factor] + S-adenosyl-L-homocysteine + H(+)</text>
        <dbReference type="Rhea" id="RHEA:42896"/>
        <dbReference type="Rhea" id="RHEA-COMP:10271"/>
        <dbReference type="Rhea" id="RHEA-COMP:10272"/>
        <dbReference type="ChEBI" id="CHEBI:15378"/>
        <dbReference type="ChEBI" id="CHEBI:30011"/>
        <dbReference type="ChEBI" id="CHEBI:57856"/>
        <dbReference type="ChEBI" id="CHEBI:59789"/>
        <dbReference type="ChEBI" id="CHEBI:61891"/>
        <dbReference type="EC" id="2.1.1.297"/>
    </reaction>
</comment>
<dbReference type="GO" id="GO:0003676">
    <property type="term" value="F:nucleic acid binding"/>
    <property type="evidence" value="ECO:0007669"/>
    <property type="project" value="InterPro"/>
</dbReference>
<keyword evidence="2" id="KW-0489">Methyltransferase</keyword>
<organism evidence="8">
    <name type="scientific">marine metagenome</name>
    <dbReference type="NCBI Taxonomy" id="408172"/>
    <lineage>
        <taxon>unclassified sequences</taxon>
        <taxon>metagenomes</taxon>
        <taxon>ecological metagenomes</taxon>
    </lineage>
</organism>
<gene>
    <name evidence="8" type="ORF">METZ01_LOCUS119833</name>
</gene>
<keyword evidence="4" id="KW-0949">S-adenosyl-L-methionine</keyword>
<protein>
    <recommendedName>
        <fullName evidence="1">peptide chain release factor N(5)-glutamine methyltransferase</fullName>
        <ecNumber evidence="1">2.1.1.297</ecNumber>
    </recommendedName>
</protein>
<dbReference type="Gene3D" id="3.40.50.150">
    <property type="entry name" value="Vaccinia Virus protein VP39"/>
    <property type="match status" value="1"/>
</dbReference>
<evidence type="ECO:0000259" key="7">
    <source>
        <dbReference type="Pfam" id="PF17827"/>
    </source>
</evidence>
<dbReference type="NCBIfam" id="TIGR03534">
    <property type="entry name" value="RF_mod_PrmC"/>
    <property type="match status" value="1"/>
</dbReference>
<feature type="domain" description="Methyltransferase small" evidence="6">
    <location>
        <begin position="119"/>
        <end position="207"/>
    </location>
</feature>
<dbReference type="SUPFAM" id="SSF53335">
    <property type="entry name" value="S-adenosyl-L-methionine-dependent methyltransferases"/>
    <property type="match status" value="1"/>
</dbReference>
<dbReference type="Pfam" id="PF05175">
    <property type="entry name" value="MTS"/>
    <property type="match status" value="1"/>
</dbReference>
<dbReference type="EC" id="2.1.1.297" evidence="1"/>
<dbReference type="InterPro" id="IPR004556">
    <property type="entry name" value="HemK-like"/>
</dbReference>
<accession>A0A381XQE3</accession>
<dbReference type="InterPro" id="IPR029063">
    <property type="entry name" value="SAM-dependent_MTases_sf"/>
</dbReference>
<name>A0A381XQE3_9ZZZZ</name>
<evidence type="ECO:0000256" key="2">
    <source>
        <dbReference type="ARBA" id="ARBA00022603"/>
    </source>
</evidence>
<evidence type="ECO:0000256" key="3">
    <source>
        <dbReference type="ARBA" id="ARBA00022679"/>
    </source>
</evidence>
<dbReference type="PANTHER" id="PTHR18895">
    <property type="entry name" value="HEMK METHYLTRANSFERASE"/>
    <property type="match status" value="1"/>
</dbReference>
<dbReference type="InterPro" id="IPR050320">
    <property type="entry name" value="N5-glutamine_MTase"/>
</dbReference>
<dbReference type="Gene3D" id="1.10.8.10">
    <property type="entry name" value="DNA helicase RuvA subunit, C-terminal domain"/>
    <property type="match status" value="1"/>
</dbReference>
<dbReference type="GO" id="GO:0032259">
    <property type="term" value="P:methylation"/>
    <property type="evidence" value="ECO:0007669"/>
    <property type="project" value="UniProtKB-KW"/>
</dbReference>
<dbReference type="EMBL" id="UINC01016006">
    <property type="protein sequence ID" value="SVA66979.1"/>
    <property type="molecule type" value="Genomic_DNA"/>
</dbReference>
<dbReference type="InterPro" id="IPR002052">
    <property type="entry name" value="DNA_methylase_N6_adenine_CS"/>
</dbReference>
<dbReference type="InterPro" id="IPR019874">
    <property type="entry name" value="RF_methyltr_PrmC"/>
</dbReference>
<dbReference type="GO" id="GO:0102559">
    <property type="term" value="F:peptide chain release factor N(5)-glutamine methyltransferase activity"/>
    <property type="evidence" value="ECO:0007669"/>
    <property type="project" value="UniProtKB-EC"/>
</dbReference>
<evidence type="ECO:0000256" key="1">
    <source>
        <dbReference type="ARBA" id="ARBA00012771"/>
    </source>
</evidence>
<dbReference type="InterPro" id="IPR007848">
    <property type="entry name" value="Small_mtfrase_dom"/>
</dbReference>
<dbReference type="PROSITE" id="PS00092">
    <property type="entry name" value="N6_MTASE"/>
    <property type="match status" value="1"/>
</dbReference>
<dbReference type="NCBIfam" id="TIGR00536">
    <property type="entry name" value="hemK_fam"/>
    <property type="match status" value="1"/>
</dbReference>
<dbReference type="CDD" id="cd02440">
    <property type="entry name" value="AdoMet_MTases"/>
    <property type="match status" value="1"/>
</dbReference>
<keyword evidence="3" id="KW-0808">Transferase</keyword>
<dbReference type="PANTHER" id="PTHR18895:SF74">
    <property type="entry name" value="MTRF1L RELEASE FACTOR GLUTAMINE METHYLTRANSFERASE"/>
    <property type="match status" value="1"/>
</dbReference>
<evidence type="ECO:0000259" key="6">
    <source>
        <dbReference type="Pfam" id="PF05175"/>
    </source>
</evidence>
<dbReference type="Pfam" id="PF17827">
    <property type="entry name" value="PrmC_N"/>
    <property type="match status" value="1"/>
</dbReference>
<dbReference type="AlphaFoldDB" id="A0A381XQE3"/>
<sequence>MDREFFSQDASVNWEELLFETGRILNGDNAELEAKWMIEEVSGVKDSDDYKEQAKPIQLKRLNSLIERRVAGEPLQYVLGRWQFRELDLFVDNRVLIPRPETEMLVGYALEECAIKKSDLDATQSLNVVDLGCGSGAIGLSIVRETQNVSVWCTDISEGAISVARANLAGLGMAGQRGSISRGSWFEALPEEMLGKFDIIISNPPYIGDSEELPLEVSEWEPSPSLRSGPLGTEDLSFLLNNSIEWLSAEGQLILELAPMQADAMVKEAKNLNFREVQLRHDLTGRERVLMAKKPL</sequence>
<evidence type="ECO:0000256" key="4">
    <source>
        <dbReference type="ARBA" id="ARBA00022691"/>
    </source>
</evidence>
<feature type="domain" description="Release factor glutamine methyltransferase N-terminal" evidence="7">
    <location>
        <begin position="28"/>
        <end position="80"/>
    </location>
</feature>